<dbReference type="PANTHER" id="PTHR30037:SF4">
    <property type="entry name" value="DNA-3-METHYLADENINE GLYCOSYLASE I"/>
    <property type="match status" value="1"/>
</dbReference>
<protein>
    <submittedName>
        <fullName evidence="2">DNA-3-methyladenine glycosylase I</fullName>
    </submittedName>
</protein>
<dbReference type="RefSeq" id="WP_118004711.1">
    <property type="nucleotide sequence ID" value="NZ_QRXF01000029.1"/>
</dbReference>
<keyword evidence="1" id="KW-0862">Zinc</keyword>
<dbReference type="GO" id="GO:0006284">
    <property type="term" value="P:base-excision repair"/>
    <property type="evidence" value="ECO:0007669"/>
    <property type="project" value="InterPro"/>
</dbReference>
<feature type="binding site" evidence="1">
    <location>
        <position position="17"/>
    </location>
    <ligand>
        <name>Zn(2+)</name>
        <dbReference type="ChEBI" id="CHEBI:29105"/>
    </ligand>
</feature>
<feature type="binding site" evidence="1">
    <location>
        <position position="175"/>
    </location>
    <ligand>
        <name>Zn(2+)</name>
        <dbReference type="ChEBI" id="CHEBI:29105"/>
    </ligand>
</feature>
<dbReference type="EMBL" id="QRXG01000029">
    <property type="protein sequence ID" value="RGT79276.1"/>
    <property type="molecule type" value="Genomic_DNA"/>
</dbReference>
<dbReference type="AlphaFoldDB" id="A0A412Q0Q9"/>
<dbReference type="GO" id="GO:0008725">
    <property type="term" value="F:DNA-3-methyladenine glycosylase activity"/>
    <property type="evidence" value="ECO:0007669"/>
    <property type="project" value="InterPro"/>
</dbReference>
<feature type="binding site" evidence="1">
    <location>
        <position position="4"/>
    </location>
    <ligand>
        <name>Zn(2+)</name>
        <dbReference type="ChEBI" id="CHEBI:29105"/>
    </ligand>
</feature>
<proteinExistence type="predicted"/>
<dbReference type="InterPro" id="IPR005019">
    <property type="entry name" value="Adenine_glyco"/>
</dbReference>
<dbReference type="Gene3D" id="1.10.340.30">
    <property type="entry name" value="Hypothetical protein, domain 2"/>
    <property type="match status" value="1"/>
</dbReference>
<dbReference type="Proteomes" id="UP000284296">
    <property type="component" value="Unassembled WGS sequence"/>
</dbReference>
<keyword evidence="1" id="KW-0479">Metal-binding</keyword>
<evidence type="ECO:0000313" key="2">
    <source>
        <dbReference type="EMBL" id="RGT79276.1"/>
    </source>
</evidence>
<dbReference type="PANTHER" id="PTHR30037">
    <property type="entry name" value="DNA-3-METHYLADENINE GLYCOSYLASE 1"/>
    <property type="match status" value="1"/>
</dbReference>
<feature type="binding site" evidence="1">
    <location>
        <position position="179"/>
    </location>
    <ligand>
        <name>Zn(2+)</name>
        <dbReference type="ChEBI" id="CHEBI:29105"/>
    </ligand>
</feature>
<organism evidence="2 3">
    <name type="scientific">Agathobacter rectalis</name>
    <dbReference type="NCBI Taxonomy" id="39491"/>
    <lineage>
        <taxon>Bacteria</taxon>
        <taxon>Bacillati</taxon>
        <taxon>Bacillota</taxon>
        <taxon>Clostridia</taxon>
        <taxon>Lachnospirales</taxon>
        <taxon>Lachnospiraceae</taxon>
        <taxon>Agathobacter</taxon>
    </lineage>
</organism>
<dbReference type="InterPro" id="IPR052891">
    <property type="entry name" value="DNA-3mA_glycosylase"/>
</dbReference>
<dbReference type="Pfam" id="PF03352">
    <property type="entry name" value="Adenine_glyco"/>
    <property type="match status" value="1"/>
</dbReference>
<dbReference type="GO" id="GO:0046872">
    <property type="term" value="F:metal ion binding"/>
    <property type="evidence" value="ECO:0007669"/>
    <property type="project" value="UniProtKB-KW"/>
</dbReference>
<gene>
    <name evidence="2" type="ORF">DWX06_13325</name>
</gene>
<evidence type="ECO:0000313" key="3">
    <source>
        <dbReference type="Proteomes" id="UP000284296"/>
    </source>
</evidence>
<name>A0A412Q0Q9_9FIRM</name>
<dbReference type="InterPro" id="IPR011257">
    <property type="entry name" value="DNA_glycosylase"/>
</dbReference>
<reference evidence="2 3" key="1">
    <citation type="submission" date="2018-08" db="EMBL/GenBank/DDBJ databases">
        <title>A genome reference for cultivated species of the human gut microbiota.</title>
        <authorList>
            <person name="Zou Y."/>
            <person name="Xue W."/>
            <person name="Luo G."/>
        </authorList>
    </citation>
    <scope>NUCLEOTIDE SEQUENCE [LARGE SCALE GENOMIC DNA]</scope>
    <source>
        <strain evidence="2 3">AF18-16LB</strain>
    </source>
</reference>
<sequence>MNRCVWCLDSEVMLQYHDEEWGKPLHDDRKHFEYLLMEVMQCGLNWNMMLKKRDIFKKCFDNYDYNKIANYDDFKIESIMNTDGMIKSKKKILAIVNNARAFLKIIDEFGSFDNYIWSFSNYRIMVYHKHQQGYEEVKNSLSDRLSCDLKKRGFKYLGSITIFSHLQACGIINDHDCNCFRYQELLNENSAFIVYE</sequence>
<dbReference type="SUPFAM" id="SSF48150">
    <property type="entry name" value="DNA-glycosylase"/>
    <property type="match status" value="1"/>
</dbReference>
<accession>A0A412Q0Q9</accession>
<comment type="caution">
    <text evidence="2">The sequence shown here is derived from an EMBL/GenBank/DDBJ whole genome shotgun (WGS) entry which is preliminary data.</text>
</comment>
<evidence type="ECO:0000256" key="1">
    <source>
        <dbReference type="PIRSR" id="PIRSR605019-1"/>
    </source>
</evidence>